<dbReference type="GO" id="GO:0005319">
    <property type="term" value="F:lipid transporter activity"/>
    <property type="evidence" value="ECO:0007669"/>
    <property type="project" value="InterPro"/>
</dbReference>
<keyword evidence="3" id="KW-1185">Reference proteome</keyword>
<comment type="caution">
    <text evidence="1">Lacks conserved residue(s) required for the propagation of feature annotation.</text>
</comment>
<dbReference type="Pfam" id="PF01347">
    <property type="entry name" value="Vitellogenin_N"/>
    <property type="match status" value="1"/>
</dbReference>
<dbReference type="EMBL" id="AJVK01002216">
    <property type="status" value="NOT_ANNOTATED_CDS"/>
    <property type="molecule type" value="Genomic_DNA"/>
</dbReference>
<dbReference type="Gene3D" id="1.25.10.20">
    <property type="entry name" value="Vitellinogen, superhelical"/>
    <property type="match status" value="1"/>
</dbReference>
<name>A0A1B0CZA7_PHLPP</name>
<dbReference type="InterPro" id="IPR011030">
    <property type="entry name" value="Lipovitellin_superhlx_dom"/>
</dbReference>
<dbReference type="InterPro" id="IPR001747">
    <property type="entry name" value="Vitellogenin_N"/>
</dbReference>
<dbReference type="VEuPathDB" id="VectorBase:PPAI000429"/>
<evidence type="ECO:0000256" key="1">
    <source>
        <dbReference type="PROSITE-ProRule" id="PRU00557"/>
    </source>
</evidence>
<dbReference type="PROSITE" id="PS51211">
    <property type="entry name" value="VITELLOGENIN"/>
    <property type="match status" value="1"/>
</dbReference>
<protein>
    <submittedName>
        <fullName evidence="2">Uncharacterized protein</fullName>
    </submittedName>
</protein>
<evidence type="ECO:0000313" key="2">
    <source>
        <dbReference type="EnsemblMetazoa" id="PPAI000429-PA"/>
    </source>
</evidence>
<dbReference type="VEuPathDB" id="VectorBase:PPAPM1_010608"/>
<accession>A0A1B0CZA7</accession>
<proteinExistence type="predicted"/>
<sequence>MIKAFVSALFFDWTKFQAVQEGGNVFHYSTGQMTLYGNCTLTSFVEKKDVGSGEEISVEQNFNPMKCTNFERDYLNIMSDSGKINLDGLQMHNFRKYDFSKNEMEDQDFSLKRLQTKQHIFFTHGKADDVEHFLHTSYDIQLEEKVEGPAINFKYDRFDWENFHNFTFNPIRNTYELNHINNYQKIMAVSGRIQWSEMLSRSQLLLWRVSRIGDEYYSVTKSMPWAVSWEVVEIVDYLKAFTERELSFMYKELKIKNEGQGEGIRIFLDILPLVGTSSATIFAVKLVNDKNEKFDREKMLMKLAGSIREVSRESLQELKKLTVSANVPREAFLAYGAALLVFSEEAKRSDSDPLNAKLNIHIQHLAESLDNGKNYSDRKLFREISGHLLSTDCKSYFKLSNDRDSMDLNIHSLYALEKCLKDSPQDLFDHLMKFLMYEDLSTEVRAVTVKIILHNLPSETHFELLARRMQNELDHEVYNVFASTISTLIERKILPQNSKKLIRRLEPDARSRGFYFRTHGSFHESFAIAGHVIFDDLIKVFKQLQADILQEISGEYVKLSSILLRVFDAEIISQFNNFPQDFFSQQKPIKYELTLTKGSRTEYMSSSKNTYSLTNIDYFLPMDAGKYFRIFQQTPLIFNSQFSITKSKSKMPNFGMILSVNATLQSVRGMEVLQTNLMAFQGTSQISSIHFTKQFAFNIYHDVKDQKDFQNIAFEKQKDSTQSPLFGMRIKKETQVYFKRLRQDDK</sequence>
<dbReference type="AlphaFoldDB" id="A0A1B0CZA7"/>
<reference evidence="2" key="1">
    <citation type="submission" date="2022-08" db="UniProtKB">
        <authorList>
            <consortium name="EnsemblMetazoa"/>
        </authorList>
    </citation>
    <scope>IDENTIFICATION</scope>
    <source>
        <strain evidence="2">Israel</strain>
    </source>
</reference>
<evidence type="ECO:0000313" key="3">
    <source>
        <dbReference type="Proteomes" id="UP000092462"/>
    </source>
</evidence>
<organism evidence="2 3">
    <name type="scientific">Phlebotomus papatasi</name>
    <name type="common">Sandfly</name>
    <dbReference type="NCBI Taxonomy" id="29031"/>
    <lineage>
        <taxon>Eukaryota</taxon>
        <taxon>Metazoa</taxon>
        <taxon>Ecdysozoa</taxon>
        <taxon>Arthropoda</taxon>
        <taxon>Hexapoda</taxon>
        <taxon>Insecta</taxon>
        <taxon>Pterygota</taxon>
        <taxon>Neoptera</taxon>
        <taxon>Endopterygota</taxon>
        <taxon>Diptera</taxon>
        <taxon>Nematocera</taxon>
        <taxon>Psychodoidea</taxon>
        <taxon>Psychodidae</taxon>
        <taxon>Phlebotomus</taxon>
        <taxon>Phlebotomus</taxon>
    </lineage>
</organism>
<dbReference type="SUPFAM" id="SSF48431">
    <property type="entry name" value="Lipovitellin-phosvitin complex, superhelical domain"/>
    <property type="match status" value="1"/>
</dbReference>
<dbReference type="EnsemblMetazoa" id="PPAI000429-RA">
    <property type="protein sequence ID" value="PPAI000429-PA"/>
    <property type="gene ID" value="PPAI000429"/>
</dbReference>
<dbReference type="Proteomes" id="UP000092462">
    <property type="component" value="Unassembled WGS sequence"/>
</dbReference>